<accession>A0A917Q8R4</accession>
<dbReference type="HAMAP" id="MF_00014">
    <property type="entry name" value="Ribosome_mat_RimM"/>
    <property type="match status" value="1"/>
</dbReference>
<dbReference type="InterPro" id="IPR011961">
    <property type="entry name" value="RimM"/>
</dbReference>
<dbReference type="InterPro" id="IPR009000">
    <property type="entry name" value="Transl_B-barrel_sf"/>
</dbReference>
<dbReference type="Pfam" id="PF01782">
    <property type="entry name" value="RimM"/>
    <property type="match status" value="1"/>
</dbReference>
<feature type="region of interest" description="Disordered" evidence="6">
    <location>
        <begin position="1"/>
        <end position="42"/>
    </location>
</feature>
<dbReference type="InterPro" id="IPR056792">
    <property type="entry name" value="PRC_RimM"/>
</dbReference>
<keyword evidence="10" id="KW-1185">Reference proteome</keyword>
<dbReference type="InterPro" id="IPR011033">
    <property type="entry name" value="PRC_barrel-like_sf"/>
</dbReference>
<dbReference type="GO" id="GO:0005737">
    <property type="term" value="C:cytoplasm"/>
    <property type="evidence" value="ECO:0007669"/>
    <property type="project" value="UniProtKB-SubCell"/>
</dbReference>
<comment type="similarity">
    <text evidence="5">Belongs to the RimM family.</text>
</comment>
<evidence type="ECO:0000256" key="6">
    <source>
        <dbReference type="SAM" id="MobiDB-lite"/>
    </source>
</evidence>
<dbReference type="GO" id="GO:0006364">
    <property type="term" value="P:rRNA processing"/>
    <property type="evidence" value="ECO:0007669"/>
    <property type="project" value="UniProtKB-UniRule"/>
</dbReference>
<proteinExistence type="inferred from homology"/>
<dbReference type="PANTHER" id="PTHR33692">
    <property type="entry name" value="RIBOSOME MATURATION FACTOR RIMM"/>
    <property type="match status" value="1"/>
</dbReference>
<evidence type="ECO:0000256" key="2">
    <source>
        <dbReference type="ARBA" id="ARBA00022517"/>
    </source>
</evidence>
<dbReference type="GO" id="GO:0043022">
    <property type="term" value="F:ribosome binding"/>
    <property type="evidence" value="ECO:0007669"/>
    <property type="project" value="InterPro"/>
</dbReference>
<comment type="subunit">
    <text evidence="5">Binds ribosomal protein uS19.</text>
</comment>
<evidence type="ECO:0000259" key="7">
    <source>
        <dbReference type="Pfam" id="PF01782"/>
    </source>
</evidence>
<evidence type="ECO:0000259" key="8">
    <source>
        <dbReference type="Pfam" id="PF24986"/>
    </source>
</evidence>
<feature type="domain" description="Ribosome maturation factor RimM PRC barrel" evidence="8">
    <location>
        <begin position="138"/>
        <end position="205"/>
    </location>
</feature>
<protein>
    <recommendedName>
        <fullName evidence="5">Ribosome maturation factor RimM</fullName>
    </recommendedName>
</protein>
<dbReference type="InterPro" id="IPR036976">
    <property type="entry name" value="RimM_N_sf"/>
</dbReference>
<dbReference type="AlphaFoldDB" id="A0A917Q8R4"/>
<organism evidence="9 10">
    <name type="scientific">Salinarimonas ramus</name>
    <dbReference type="NCBI Taxonomy" id="690164"/>
    <lineage>
        <taxon>Bacteria</taxon>
        <taxon>Pseudomonadati</taxon>
        <taxon>Pseudomonadota</taxon>
        <taxon>Alphaproteobacteria</taxon>
        <taxon>Hyphomicrobiales</taxon>
        <taxon>Salinarimonadaceae</taxon>
        <taxon>Salinarimonas</taxon>
    </lineage>
</organism>
<reference evidence="9 10" key="1">
    <citation type="journal article" date="2014" name="Int. J. Syst. Evol. Microbiol.">
        <title>Complete genome sequence of Corynebacterium casei LMG S-19264T (=DSM 44701T), isolated from a smear-ripened cheese.</title>
        <authorList>
            <consortium name="US DOE Joint Genome Institute (JGI-PGF)"/>
            <person name="Walter F."/>
            <person name="Albersmeier A."/>
            <person name="Kalinowski J."/>
            <person name="Ruckert C."/>
        </authorList>
    </citation>
    <scope>NUCLEOTIDE SEQUENCE [LARGE SCALE GENOMIC DNA]</scope>
    <source>
        <strain evidence="9 10">CGMCC 1.9161</strain>
    </source>
</reference>
<comment type="function">
    <text evidence="5">An accessory protein needed during the final step in the assembly of 30S ribosomal subunit, possibly for assembly of the head region. Essential for efficient processing of 16S rRNA. May be needed both before and after RbfA during the maturation of 16S rRNA. It has affinity for free ribosomal 30S subunits but not for 70S ribosomes.</text>
</comment>
<dbReference type="SUPFAM" id="SSF50346">
    <property type="entry name" value="PRC-barrel domain"/>
    <property type="match status" value="1"/>
</dbReference>
<dbReference type="Proteomes" id="UP000600449">
    <property type="component" value="Unassembled WGS sequence"/>
</dbReference>
<evidence type="ECO:0000256" key="1">
    <source>
        <dbReference type="ARBA" id="ARBA00022490"/>
    </source>
</evidence>
<evidence type="ECO:0000256" key="5">
    <source>
        <dbReference type="HAMAP-Rule" id="MF_00014"/>
    </source>
</evidence>
<comment type="domain">
    <text evidence="5">The PRC barrel domain binds ribosomal protein uS19.</text>
</comment>
<keyword evidence="4 5" id="KW-0143">Chaperone</keyword>
<dbReference type="PANTHER" id="PTHR33692:SF1">
    <property type="entry name" value="RIBOSOME MATURATION FACTOR RIMM"/>
    <property type="match status" value="1"/>
</dbReference>
<dbReference type="Gene3D" id="2.40.30.60">
    <property type="entry name" value="RimM"/>
    <property type="match status" value="1"/>
</dbReference>
<dbReference type="NCBIfam" id="TIGR02273">
    <property type="entry name" value="16S_RimM"/>
    <property type="match status" value="1"/>
</dbReference>
<dbReference type="InterPro" id="IPR002676">
    <property type="entry name" value="RimM_N"/>
</dbReference>
<evidence type="ECO:0000256" key="4">
    <source>
        <dbReference type="ARBA" id="ARBA00023186"/>
    </source>
</evidence>
<keyword evidence="3 5" id="KW-0698">rRNA processing</keyword>
<feature type="compositionally biased region" description="Basic and acidic residues" evidence="6">
    <location>
        <begin position="1"/>
        <end position="11"/>
    </location>
</feature>
<keyword evidence="1 5" id="KW-0963">Cytoplasm</keyword>
<dbReference type="RefSeq" id="WP_373290565.1">
    <property type="nucleotide sequence ID" value="NZ_BMMF01000005.1"/>
</dbReference>
<dbReference type="Gene3D" id="2.30.30.240">
    <property type="entry name" value="PRC-barrel domain"/>
    <property type="match status" value="1"/>
</dbReference>
<comment type="subcellular location">
    <subcellularLocation>
        <location evidence="5">Cytoplasm</location>
    </subcellularLocation>
</comment>
<keyword evidence="2 5" id="KW-0690">Ribosome biogenesis</keyword>
<dbReference type="GO" id="GO:0042274">
    <property type="term" value="P:ribosomal small subunit biogenesis"/>
    <property type="evidence" value="ECO:0007669"/>
    <property type="project" value="UniProtKB-UniRule"/>
</dbReference>
<evidence type="ECO:0000313" key="10">
    <source>
        <dbReference type="Proteomes" id="UP000600449"/>
    </source>
</evidence>
<dbReference type="SUPFAM" id="SSF50447">
    <property type="entry name" value="Translation proteins"/>
    <property type="match status" value="1"/>
</dbReference>
<feature type="region of interest" description="Disordered" evidence="6">
    <location>
        <begin position="203"/>
        <end position="231"/>
    </location>
</feature>
<dbReference type="Pfam" id="PF24986">
    <property type="entry name" value="PRC_RimM"/>
    <property type="match status" value="1"/>
</dbReference>
<dbReference type="EMBL" id="BMMF01000005">
    <property type="protein sequence ID" value="GGK32747.1"/>
    <property type="molecule type" value="Genomic_DNA"/>
</dbReference>
<name>A0A917Q8R4_9HYPH</name>
<feature type="domain" description="RimM N-terminal" evidence="7">
    <location>
        <begin position="43"/>
        <end position="124"/>
    </location>
</feature>
<dbReference type="GO" id="GO:0005840">
    <property type="term" value="C:ribosome"/>
    <property type="evidence" value="ECO:0007669"/>
    <property type="project" value="InterPro"/>
</dbReference>
<sequence length="231" mass="24156">MRGGRRSEGPRRGGPRPPRSDAQPGRVPAPPARAVPTPDGVRVGEFGRAHGVRGEVRVKSFTQDPLTLGRLGPLVAADGRRIVVTDVRRAPGSAPDMLVARIEGVSDRNAAEALTRLALYAPREALGAAVDPDEWLVEDLIGLAVRDAAGTDFGRIVAVPDYGAGDLLEIAPPGSRTSVYLPFTKAFVPAVDVAAGIVTIAPPEDFLAPPRPEPDDGDEPPAHDADPEDGA</sequence>
<evidence type="ECO:0000256" key="3">
    <source>
        <dbReference type="ARBA" id="ARBA00022552"/>
    </source>
</evidence>
<comment type="caution">
    <text evidence="9">The sequence shown here is derived from an EMBL/GenBank/DDBJ whole genome shotgun (WGS) entry which is preliminary data.</text>
</comment>
<gene>
    <name evidence="5" type="primary">rimM</name>
    <name evidence="9" type="ORF">GCM10011322_19290</name>
</gene>
<evidence type="ECO:0000313" key="9">
    <source>
        <dbReference type="EMBL" id="GGK32747.1"/>
    </source>
</evidence>